<evidence type="ECO:0000313" key="8">
    <source>
        <dbReference type="Proteomes" id="UP001430804"/>
    </source>
</evidence>
<feature type="domain" description="Pyrroline-5-carboxylate reductase dimerisation" evidence="6">
    <location>
        <begin position="163"/>
        <end position="268"/>
    </location>
</feature>
<dbReference type="InterPro" id="IPR028939">
    <property type="entry name" value="P5C_Rdtase_cat_N"/>
</dbReference>
<dbReference type="PANTHER" id="PTHR11645">
    <property type="entry name" value="PYRROLINE-5-CARBOXYLATE REDUCTASE"/>
    <property type="match status" value="1"/>
</dbReference>
<proteinExistence type="inferred from homology"/>
<dbReference type="NCBIfam" id="TIGR00112">
    <property type="entry name" value="proC"/>
    <property type="match status" value="1"/>
</dbReference>
<dbReference type="Pfam" id="PF14748">
    <property type="entry name" value="P5CR_dimer"/>
    <property type="match status" value="1"/>
</dbReference>
<comment type="catalytic activity">
    <reaction evidence="3">
        <text>L-proline + NADP(+) = (S)-1-pyrroline-5-carboxylate + NADPH + 2 H(+)</text>
        <dbReference type="Rhea" id="RHEA:14109"/>
        <dbReference type="ChEBI" id="CHEBI:15378"/>
        <dbReference type="ChEBI" id="CHEBI:17388"/>
        <dbReference type="ChEBI" id="CHEBI:57783"/>
        <dbReference type="ChEBI" id="CHEBI:58349"/>
        <dbReference type="ChEBI" id="CHEBI:60039"/>
        <dbReference type="EC" id="1.5.1.2"/>
    </reaction>
</comment>
<comment type="catalytic activity">
    <reaction evidence="3">
        <text>L-proline + NAD(+) = (S)-1-pyrroline-5-carboxylate + NADH + 2 H(+)</text>
        <dbReference type="Rhea" id="RHEA:14105"/>
        <dbReference type="ChEBI" id="CHEBI:15378"/>
        <dbReference type="ChEBI" id="CHEBI:17388"/>
        <dbReference type="ChEBI" id="CHEBI:57540"/>
        <dbReference type="ChEBI" id="CHEBI:57945"/>
        <dbReference type="ChEBI" id="CHEBI:60039"/>
        <dbReference type="EC" id="1.5.1.2"/>
    </reaction>
</comment>
<comment type="caution">
    <text evidence="7">The sequence shown here is derived from an EMBL/GenBank/DDBJ whole genome shotgun (WGS) entry which is preliminary data.</text>
</comment>
<evidence type="ECO:0000256" key="3">
    <source>
        <dbReference type="HAMAP-Rule" id="MF_01925"/>
    </source>
</evidence>
<evidence type="ECO:0000256" key="4">
    <source>
        <dbReference type="NCBIfam" id="TIGR00112"/>
    </source>
</evidence>
<keyword evidence="3" id="KW-0963">Cytoplasm</keyword>
<comment type="pathway">
    <text evidence="3">Amino-acid biosynthesis; L-proline biosynthesis; L-proline from L-glutamate 5-semialdehyde: step 1/1.</text>
</comment>
<evidence type="ECO:0000256" key="1">
    <source>
        <dbReference type="ARBA" id="ARBA00022857"/>
    </source>
</evidence>
<dbReference type="InterPro" id="IPR000304">
    <property type="entry name" value="Pyrroline-COOH_reductase"/>
</dbReference>
<keyword evidence="8" id="KW-1185">Reference proteome</keyword>
<gene>
    <name evidence="3 7" type="primary">proC</name>
    <name evidence="7" type="ORF">KY465_02250</name>
</gene>
<dbReference type="PANTHER" id="PTHR11645:SF0">
    <property type="entry name" value="PYRROLINE-5-CARBOXYLATE REDUCTASE 3"/>
    <property type="match status" value="1"/>
</dbReference>
<keyword evidence="3" id="KW-0641">Proline biosynthesis</keyword>
<reference evidence="7" key="1">
    <citation type="submission" date="2021-07" db="EMBL/GenBank/DDBJ databases">
        <title>Pseudohoeflea marina sp. nov. a polyhydroxyalcanoate-producing bacterium.</title>
        <authorList>
            <person name="Zheng W."/>
            <person name="Yu S."/>
            <person name="Huang Y."/>
        </authorList>
    </citation>
    <scope>NUCLEOTIDE SEQUENCE</scope>
    <source>
        <strain evidence="7">DP4N28-3</strain>
    </source>
</reference>
<dbReference type="RefSeq" id="WP_219157992.1">
    <property type="nucleotide sequence ID" value="NZ_JAHWQX010000001.1"/>
</dbReference>
<evidence type="ECO:0000256" key="2">
    <source>
        <dbReference type="ARBA" id="ARBA00023002"/>
    </source>
</evidence>
<organism evidence="7 8">
    <name type="scientific">Pseudohoeflea coraliihabitans</name>
    <dbReference type="NCBI Taxonomy" id="2860393"/>
    <lineage>
        <taxon>Bacteria</taxon>
        <taxon>Pseudomonadati</taxon>
        <taxon>Pseudomonadota</taxon>
        <taxon>Alphaproteobacteria</taxon>
        <taxon>Hyphomicrobiales</taxon>
        <taxon>Rhizobiaceae</taxon>
        <taxon>Pseudohoeflea</taxon>
    </lineage>
</organism>
<keyword evidence="1 3" id="KW-0521">NADP</keyword>
<evidence type="ECO:0000313" key="7">
    <source>
        <dbReference type="EMBL" id="MBW3096095.1"/>
    </source>
</evidence>
<accession>A0ABS6WJZ6</accession>
<keyword evidence="2 3" id="KW-0560">Oxidoreductase</keyword>
<comment type="function">
    <text evidence="3">Catalyzes the reduction of 1-pyrroline-5-carboxylate (PCA) to L-proline.</text>
</comment>
<dbReference type="EC" id="1.5.1.2" evidence="3 4"/>
<dbReference type="EMBL" id="JAHWQX010000001">
    <property type="protein sequence ID" value="MBW3096095.1"/>
    <property type="molecule type" value="Genomic_DNA"/>
</dbReference>
<dbReference type="GO" id="GO:0004735">
    <property type="term" value="F:pyrroline-5-carboxylate reductase activity"/>
    <property type="evidence" value="ECO:0007669"/>
    <property type="project" value="UniProtKB-EC"/>
</dbReference>
<dbReference type="InterPro" id="IPR029036">
    <property type="entry name" value="P5CR_dimer"/>
</dbReference>
<feature type="domain" description="Pyrroline-5-carboxylate reductase catalytic N-terminal" evidence="5">
    <location>
        <begin position="9"/>
        <end position="101"/>
    </location>
</feature>
<dbReference type="PIRSF" id="PIRSF000193">
    <property type="entry name" value="Pyrrol-5-carb_rd"/>
    <property type="match status" value="1"/>
</dbReference>
<evidence type="ECO:0000259" key="6">
    <source>
        <dbReference type="Pfam" id="PF14748"/>
    </source>
</evidence>
<dbReference type="HAMAP" id="MF_01925">
    <property type="entry name" value="P5C_reductase"/>
    <property type="match status" value="1"/>
</dbReference>
<dbReference type="Proteomes" id="UP001430804">
    <property type="component" value="Unassembled WGS sequence"/>
</dbReference>
<comment type="similarity">
    <text evidence="3">Belongs to the pyrroline-5-carboxylate reductase family.</text>
</comment>
<evidence type="ECO:0000259" key="5">
    <source>
        <dbReference type="Pfam" id="PF03807"/>
    </source>
</evidence>
<dbReference type="Pfam" id="PF03807">
    <property type="entry name" value="F420_oxidored"/>
    <property type="match status" value="1"/>
</dbReference>
<sequence length="270" mass="27808">MIGADRPLVLLGAGNMGGALLRGWLKEGIDPAHVLVLDPQPSEAMRDELSARGIRHETSAPDGVKAGILLLAVKPQIMAKAVAAVSSIIGAETVSVSIAAGISIAHLEEMAGGAVIRAMPNTPAMVGRGITGCYGNDKVPAEAREAVTQLLSVSGPVVWVEREELIDAVTAVSGSGPAYAFYLAECMAEAGRQCGLPADLAMTLARHTVSGAGELMHQAEADVATLRKNVTSPNGTTAAALDVLMDEDGLQPLMTRAVRAAFDRAKALGQ</sequence>
<protein>
    <recommendedName>
        <fullName evidence="3 4">Pyrroline-5-carboxylate reductase</fullName>
        <shortName evidence="3">P5C reductase</shortName>
        <shortName evidence="3">P5CR</shortName>
        <ecNumber evidence="3 4">1.5.1.2</ecNumber>
    </recommendedName>
    <alternativeName>
        <fullName evidence="3">PCA reductase</fullName>
    </alternativeName>
</protein>
<keyword evidence="3" id="KW-0028">Amino-acid biosynthesis</keyword>
<name>A0ABS6WJZ6_9HYPH</name>
<comment type="subcellular location">
    <subcellularLocation>
        <location evidence="3">Cytoplasm</location>
    </subcellularLocation>
</comment>